<feature type="chain" id="PRO_5046306032" evidence="1">
    <location>
        <begin position="21"/>
        <end position="295"/>
    </location>
</feature>
<sequence>MKRKLLFLAGAFFLSAQAYSQVGIKTPTPSSTLDVRGSIEGNYREISGSETETLMGNDYHISFTGASNLTLNLPSKSATDGSAADFRGRKYYIKNNSTTGSSLTLTAAAGQIIRSGGLVNIDSNTIVLQPGKLAVLTAGGANGWDLQEIKWGLFDMAIVQGNTAQTVPAGNNYYTLITDSPLTVTVPAAGAKVLLKFRGYANVVGSANSYGTLRLRLLLQTGTTSVTYDLAAAQTWFNRKNGATVAFNFKADYGLTNLAPGTYTFSLQVVREVESGTVSSLKVMRSTGRADVFLK</sequence>
<proteinExistence type="predicted"/>
<gene>
    <name evidence="2" type="ORF">JET18_07150</name>
</gene>
<protein>
    <submittedName>
        <fullName evidence="2">Uncharacterized protein</fullName>
    </submittedName>
</protein>
<organism evidence="2 3">
    <name type="scientific">Chryseobacterium endalhagicum</name>
    <dbReference type="NCBI Taxonomy" id="2797638"/>
    <lineage>
        <taxon>Bacteria</taxon>
        <taxon>Pseudomonadati</taxon>
        <taxon>Bacteroidota</taxon>
        <taxon>Flavobacteriia</taxon>
        <taxon>Flavobacteriales</taxon>
        <taxon>Weeksellaceae</taxon>
        <taxon>Chryseobacterium group</taxon>
        <taxon>Chryseobacterium</taxon>
    </lineage>
</organism>
<comment type="caution">
    <text evidence="2">The sequence shown here is derived from an EMBL/GenBank/DDBJ whole genome shotgun (WGS) entry which is preliminary data.</text>
</comment>
<accession>A0ABS1QDB6</accession>
<dbReference type="EMBL" id="JAELVM010000001">
    <property type="protein sequence ID" value="MBL1220609.1"/>
    <property type="molecule type" value="Genomic_DNA"/>
</dbReference>
<name>A0ABS1QDB6_9FLAO</name>
<reference evidence="2 3" key="1">
    <citation type="submission" date="2020-12" db="EMBL/GenBank/DDBJ databases">
        <title>Chryseobacterium endoalhailicus sp. nov., isolated from seed of leguminous plant.</title>
        <authorList>
            <person name="Zhang X."/>
        </authorList>
    </citation>
    <scope>NUCLEOTIDE SEQUENCE [LARGE SCALE GENOMIC DNA]</scope>
    <source>
        <strain evidence="2 3">L7</strain>
    </source>
</reference>
<dbReference type="RefSeq" id="WP_202089931.1">
    <property type="nucleotide sequence ID" value="NZ_JAELVM010000001.1"/>
</dbReference>
<evidence type="ECO:0000313" key="2">
    <source>
        <dbReference type="EMBL" id="MBL1220609.1"/>
    </source>
</evidence>
<evidence type="ECO:0000256" key="1">
    <source>
        <dbReference type="SAM" id="SignalP"/>
    </source>
</evidence>
<keyword evidence="1" id="KW-0732">Signal</keyword>
<evidence type="ECO:0000313" key="3">
    <source>
        <dbReference type="Proteomes" id="UP000661696"/>
    </source>
</evidence>
<feature type="signal peptide" evidence="1">
    <location>
        <begin position="1"/>
        <end position="20"/>
    </location>
</feature>
<dbReference type="Proteomes" id="UP000661696">
    <property type="component" value="Unassembled WGS sequence"/>
</dbReference>
<keyword evidence="3" id="KW-1185">Reference proteome</keyword>